<dbReference type="Proteomes" id="UP000285532">
    <property type="component" value="Unassembled WGS sequence"/>
</dbReference>
<evidence type="ECO:0008006" key="3">
    <source>
        <dbReference type="Google" id="ProtNLM"/>
    </source>
</evidence>
<accession>A0A422M704</accession>
<name>A0A422M704_LACPA</name>
<evidence type="ECO:0000313" key="1">
    <source>
        <dbReference type="EMBL" id="RND83504.1"/>
    </source>
</evidence>
<proteinExistence type="predicted"/>
<sequence>MKELSNNLSDKELMMVSGGSGFWYGVGKELGIIWAASGDAGYDRAHKYGGKTKH</sequence>
<organism evidence="1 2">
    <name type="scientific">Lacticaseibacillus paracasei</name>
    <name type="common">Lactobacillus paracasei</name>
    <dbReference type="NCBI Taxonomy" id="1597"/>
    <lineage>
        <taxon>Bacteria</taxon>
        <taxon>Bacillati</taxon>
        <taxon>Bacillota</taxon>
        <taxon>Bacilli</taxon>
        <taxon>Lactobacillales</taxon>
        <taxon>Lactobacillaceae</taxon>
        <taxon>Lacticaseibacillus</taxon>
    </lineage>
</organism>
<reference evidence="1 2" key="1">
    <citation type="journal article" date="2018" name="Front. Microbiol.">
        <title>Conversion of Methionine to Cysteine in Lactobacillus paracasei Depends on the Highly Mobile cysK-ctl-cysE Gene Cluster.</title>
        <authorList>
            <person name="Wuthrich D."/>
            <person name="Irmler S."/>
            <person name="Berthoud H."/>
            <person name="Guggenbuhl B."/>
            <person name="Eugster E."/>
            <person name="Bruggmann R."/>
        </authorList>
    </citation>
    <scope>NUCLEOTIDE SEQUENCE [LARGE SCALE GENOMIC DNA]</scope>
    <source>
        <strain evidence="1 2">FAM18172</strain>
    </source>
</reference>
<dbReference type="EMBL" id="LKFU01000095">
    <property type="protein sequence ID" value="RND83504.1"/>
    <property type="molecule type" value="Genomic_DNA"/>
</dbReference>
<dbReference type="AlphaFoldDB" id="A0A422M704"/>
<dbReference type="RefSeq" id="WP_183413244.1">
    <property type="nucleotide sequence ID" value="NZ_JAHLXL010000144.1"/>
</dbReference>
<evidence type="ECO:0000313" key="2">
    <source>
        <dbReference type="Proteomes" id="UP000285532"/>
    </source>
</evidence>
<protein>
    <recommendedName>
        <fullName evidence="3">Bacteriocin</fullName>
    </recommendedName>
</protein>
<gene>
    <name evidence="1" type="ORF">FAM18172_02399</name>
</gene>
<comment type="caution">
    <text evidence="1">The sequence shown here is derived from an EMBL/GenBank/DDBJ whole genome shotgun (WGS) entry which is preliminary data.</text>
</comment>